<reference evidence="1 2" key="1">
    <citation type="submission" date="2023-09" db="EMBL/GenBank/DDBJ databases">
        <title>Pangenome analysis of Batrachochytrium dendrobatidis and related Chytrids.</title>
        <authorList>
            <person name="Yacoub M.N."/>
            <person name="Stajich J.E."/>
            <person name="James T.Y."/>
        </authorList>
    </citation>
    <scope>NUCLEOTIDE SEQUENCE [LARGE SCALE GENOMIC DNA]</scope>
    <source>
        <strain evidence="1 2">JEL0888</strain>
    </source>
</reference>
<evidence type="ECO:0000313" key="1">
    <source>
        <dbReference type="EMBL" id="KAL2914991.1"/>
    </source>
</evidence>
<comment type="caution">
    <text evidence="1">The sequence shown here is derived from an EMBL/GenBank/DDBJ whole genome shotgun (WGS) entry which is preliminary data.</text>
</comment>
<gene>
    <name evidence="1" type="ORF">HK105_205535</name>
</gene>
<proteinExistence type="predicted"/>
<keyword evidence="2" id="KW-1185">Reference proteome</keyword>
<dbReference type="Proteomes" id="UP001527925">
    <property type="component" value="Unassembled WGS sequence"/>
</dbReference>
<sequence>MMLELRRIAIWIDAMECDWQGDLRSLPTRPLGLFEHAIRTRSMLVRLLEFDKEGNKHLYTAALSNHWEDAIPPNPPGRPEFAAAMSGRTDILRNLIETGKVILCDTYSIADALVSRHLEMFNWIVKSAQRKFPDFEIPAIMLDPSIHELLKDPPLSFFWKFGRRVALICPEPDVRDPQQTRISSDPIALEILFRRFGSTIDFSKFEIPFRTIETLEWARSRGLTRDKAKVAQSIARFAETANVAEWACERIGVVFEQSSP</sequence>
<name>A0ABR4N635_9FUNG</name>
<organism evidence="1 2">
    <name type="scientific">Polyrhizophydium stewartii</name>
    <dbReference type="NCBI Taxonomy" id="2732419"/>
    <lineage>
        <taxon>Eukaryota</taxon>
        <taxon>Fungi</taxon>
        <taxon>Fungi incertae sedis</taxon>
        <taxon>Chytridiomycota</taxon>
        <taxon>Chytridiomycota incertae sedis</taxon>
        <taxon>Chytridiomycetes</taxon>
        <taxon>Rhizophydiales</taxon>
        <taxon>Rhizophydiales incertae sedis</taxon>
        <taxon>Polyrhizophydium</taxon>
    </lineage>
</organism>
<accession>A0ABR4N635</accession>
<dbReference type="EMBL" id="JADGIZ020000028">
    <property type="protein sequence ID" value="KAL2914991.1"/>
    <property type="molecule type" value="Genomic_DNA"/>
</dbReference>
<protein>
    <submittedName>
        <fullName evidence="1">Uncharacterized protein</fullName>
    </submittedName>
</protein>
<evidence type="ECO:0000313" key="2">
    <source>
        <dbReference type="Proteomes" id="UP001527925"/>
    </source>
</evidence>